<sequence length="91" mass="10253">MTRKCLLSSDSKKITGVVRPFAFKKDKNPSIHIIWWLCHHLSLFSSKNEKLCIRKLSLESSAITNSATDAVVHAFINCYCFMTTSSVSNKS</sequence>
<reference evidence="1 2" key="1">
    <citation type="journal article" date="2018" name="Genome Biol. Evol.">
        <title>Multiple Roots of Fruiting Body Formation in Amoebozoa.</title>
        <authorList>
            <person name="Hillmann F."/>
            <person name="Forbes G."/>
            <person name="Novohradska S."/>
            <person name="Ferling I."/>
            <person name="Riege K."/>
            <person name="Groth M."/>
            <person name="Westermann M."/>
            <person name="Marz M."/>
            <person name="Spaller T."/>
            <person name="Winckler T."/>
            <person name="Schaap P."/>
            <person name="Glockner G."/>
        </authorList>
    </citation>
    <scope>NUCLEOTIDE SEQUENCE [LARGE SCALE GENOMIC DNA]</scope>
    <source>
        <strain evidence="1 2">Jena</strain>
    </source>
</reference>
<dbReference type="Proteomes" id="UP000241769">
    <property type="component" value="Unassembled WGS sequence"/>
</dbReference>
<evidence type="ECO:0000313" key="1">
    <source>
        <dbReference type="EMBL" id="PRP87296.1"/>
    </source>
</evidence>
<organism evidence="1 2">
    <name type="scientific">Planoprotostelium fungivorum</name>
    <dbReference type="NCBI Taxonomy" id="1890364"/>
    <lineage>
        <taxon>Eukaryota</taxon>
        <taxon>Amoebozoa</taxon>
        <taxon>Evosea</taxon>
        <taxon>Variosea</taxon>
        <taxon>Cavosteliida</taxon>
        <taxon>Cavosteliaceae</taxon>
        <taxon>Planoprotostelium</taxon>
    </lineage>
</organism>
<evidence type="ECO:0000313" key="2">
    <source>
        <dbReference type="Proteomes" id="UP000241769"/>
    </source>
</evidence>
<accession>A0A2P6NTN4</accession>
<proteinExistence type="predicted"/>
<comment type="caution">
    <text evidence="1">The sequence shown here is derived from an EMBL/GenBank/DDBJ whole genome shotgun (WGS) entry which is preliminary data.</text>
</comment>
<protein>
    <submittedName>
        <fullName evidence="1">Uncharacterized protein</fullName>
    </submittedName>
</protein>
<dbReference type="EMBL" id="MDYQ01000021">
    <property type="protein sequence ID" value="PRP87296.1"/>
    <property type="molecule type" value="Genomic_DNA"/>
</dbReference>
<gene>
    <name evidence="1" type="ORF">PROFUN_01558</name>
</gene>
<keyword evidence="2" id="KW-1185">Reference proteome</keyword>
<dbReference type="AlphaFoldDB" id="A0A2P6NTN4"/>
<dbReference type="InParanoid" id="A0A2P6NTN4"/>
<name>A0A2P6NTN4_9EUKA</name>